<dbReference type="STRING" id="886293.Sinac_2538"/>
<dbReference type="EMBL" id="CP003364">
    <property type="protein sequence ID" value="AGA26845.1"/>
    <property type="molecule type" value="Genomic_DNA"/>
</dbReference>
<evidence type="ECO:0000256" key="1">
    <source>
        <dbReference type="SAM" id="SignalP"/>
    </source>
</evidence>
<dbReference type="InterPro" id="IPR011059">
    <property type="entry name" value="Metal-dep_hydrolase_composite"/>
</dbReference>
<sequence length="450" mass="47858">MKITSIARLSAMLWGFSLLPATAAEHVVAFTHVRLVDGKGGPPINEAVVVIEGNRIVTVGPSGTAIPEGAEIRDSHGLTMIPGLVSDHSHIGQVGGTSTGAENYTRTRIEAELRQYRDYGVTTVTALGNNGPLFETIRAEAHAGRTDGADLFGVDRGVGVPDGAPPQAMVKLGPDQLFRPRNAVEARAAITAMAERKTDLIKIWLDDFAGGVPAKMSPEVYNAVIDEAHRRGIRVAAHIHDLADAKAIVAAGADIIAHGVRDQPVDPVFIDAMKAQGVWYVATLSLDDATFAWADQAPWTQTPFAKAALSPELARQFADPAWRSKVLADPKTAAARASLAMNLRNLKTLHDAGVKIGFGTDSGATPLRVAGIAEHRELALMVEAGLTPQQALKIATANAADALRLTDRGRIAPGLRADFIVLDADPSRAIGNSQSIREVWLRGRVFPRVK</sequence>
<keyword evidence="3" id="KW-0378">Hydrolase</keyword>
<feature type="signal peptide" evidence="1">
    <location>
        <begin position="1"/>
        <end position="23"/>
    </location>
</feature>
<dbReference type="KEGG" id="saci:Sinac_2538"/>
<evidence type="ECO:0000313" key="4">
    <source>
        <dbReference type="Proteomes" id="UP000010798"/>
    </source>
</evidence>
<feature type="chain" id="PRO_5003940750" evidence="1">
    <location>
        <begin position="24"/>
        <end position="450"/>
    </location>
</feature>
<dbReference type="Gene3D" id="2.30.40.10">
    <property type="entry name" value="Urease, subunit C, domain 1"/>
    <property type="match status" value="1"/>
</dbReference>
<dbReference type="OrthoDB" id="9797498at2"/>
<dbReference type="Gene3D" id="3.20.20.140">
    <property type="entry name" value="Metal-dependent hydrolases"/>
    <property type="match status" value="1"/>
</dbReference>
<keyword evidence="4" id="KW-1185">Reference proteome</keyword>
<accession>L0DDB7</accession>
<dbReference type="InterPro" id="IPR051781">
    <property type="entry name" value="Metallo-dep_Hydrolase"/>
</dbReference>
<dbReference type="SUPFAM" id="SSF51338">
    <property type="entry name" value="Composite domain of metallo-dependent hydrolases"/>
    <property type="match status" value="1"/>
</dbReference>
<dbReference type="InterPro" id="IPR032466">
    <property type="entry name" value="Metal_Hydrolase"/>
</dbReference>
<dbReference type="InterPro" id="IPR006680">
    <property type="entry name" value="Amidohydro-rel"/>
</dbReference>
<name>L0DDB7_SINAD</name>
<protein>
    <submittedName>
        <fullName evidence="3">Amidohydrolase, imidazolonepropionase</fullName>
    </submittedName>
</protein>
<proteinExistence type="predicted"/>
<dbReference type="HOGENOM" id="CLU_023620_4_2_0"/>
<dbReference type="PANTHER" id="PTHR43135">
    <property type="entry name" value="ALPHA-D-RIBOSE 1-METHYLPHOSPHONATE 5-TRIPHOSPHATE DIPHOSPHATASE"/>
    <property type="match status" value="1"/>
</dbReference>
<reference evidence="3 4" key="1">
    <citation type="submission" date="2012-02" db="EMBL/GenBank/DDBJ databases">
        <title>Complete sequence of chromosome of Singulisphaera acidiphila DSM 18658.</title>
        <authorList>
            <consortium name="US DOE Joint Genome Institute (JGI-PGF)"/>
            <person name="Lucas S."/>
            <person name="Copeland A."/>
            <person name="Lapidus A."/>
            <person name="Glavina del Rio T."/>
            <person name="Dalin E."/>
            <person name="Tice H."/>
            <person name="Bruce D."/>
            <person name="Goodwin L."/>
            <person name="Pitluck S."/>
            <person name="Peters L."/>
            <person name="Ovchinnikova G."/>
            <person name="Chertkov O."/>
            <person name="Kyrpides N."/>
            <person name="Mavromatis K."/>
            <person name="Ivanova N."/>
            <person name="Brettin T."/>
            <person name="Detter J.C."/>
            <person name="Han C."/>
            <person name="Larimer F."/>
            <person name="Land M."/>
            <person name="Hauser L."/>
            <person name="Markowitz V."/>
            <person name="Cheng J.-F."/>
            <person name="Hugenholtz P."/>
            <person name="Woyke T."/>
            <person name="Wu D."/>
            <person name="Tindall B."/>
            <person name="Pomrenke H."/>
            <person name="Brambilla E."/>
            <person name="Klenk H.-P."/>
            <person name="Eisen J.A."/>
        </authorList>
    </citation>
    <scope>NUCLEOTIDE SEQUENCE [LARGE SCALE GENOMIC DNA]</scope>
    <source>
        <strain evidence="4">ATCC BAA-1392 / DSM 18658 / VKM B-2454 / MOB10</strain>
    </source>
</reference>
<dbReference type="PANTHER" id="PTHR43135:SF3">
    <property type="entry name" value="ALPHA-D-RIBOSE 1-METHYLPHOSPHONATE 5-TRIPHOSPHATE DIPHOSPHATASE"/>
    <property type="match status" value="1"/>
</dbReference>
<evidence type="ECO:0000259" key="2">
    <source>
        <dbReference type="Pfam" id="PF01979"/>
    </source>
</evidence>
<keyword evidence="1" id="KW-0732">Signal</keyword>
<dbReference type="AlphaFoldDB" id="L0DDB7"/>
<dbReference type="Pfam" id="PF01979">
    <property type="entry name" value="Amidohydro_1"/>
    <property type="match status" value="1"/>
</dbReference>
<evidence type="ECO:0000313" key="3">
    <source>
        <dbReference type="EMBL" id="AGA26845.1"/>
    </source>
</evidence>
<organism evidence="3 4">
    <name type="scientific">Singulisphaera acidiphila (strain ATCC BAA-1392 / DSM 18658 / VKM B-2454 / MOB10)</name>
    <dbReference type="NCBI Taxonomy" id="886293"/>
    <lineage>
        <taxon>Bacteria</taxon>
        <taxon>Pseudomonadati</taxon>
        <taxon>Planctomycetota</taxon>
        <taxon>Planctomycetia</taxon>
        <taxon>Isosphaerales</taxon>
        <taxon>Isosphaeraceae</taxon>
        <taxon>Singulisphaera</taxon>
    </lineage>
</organism>
<dbReference type="RefSeq" id="WP_015245997.1">
    <property type="nucleotide sequence ID" value="NC_019892.1"/>
</dbReference>
<dbReference type="GO" id="GO:0016810">
    <property type="term" value="F:hydrolase activity, acting on carbon-nitrogen (but not peptide) bonds"/>
    <property type="evidence" value="ECO:0007669"/>
    <property type="project" value="InterPro"/>
</dbReference>
<dbReference type="Proteomes" id="UP000010798">
    <property type="component" value="Chromosome"/>
</dbReference>
<feature type="domain" description="Amidohydrolase-related" evidence="2">
    <location>
        <begin position="79"/>
        <end position="444"/>
    </location>
</feature>
<dbReference type="eggNOG" id="COG1228">
    <property type="taxonomic scope" value="Bacteria"/>
</dbReference>
<dbReference type="SUPFAM" id="SSF51556">
    <property type="entry name" value="Metallo-dependent hydrolases"/>
    <property type="match status" value="1"/>
</dbReference>
<gene>
    <name evidence="3" type="ordered locus">Sinac_2538</name>
</gene>